<proteinExistence type="predicted"/>
<evidence type="ECO:0000313" key="4">
    <source>
        <dbReference type="Proteomes" id="UP000176998"/>
    </source>
</evidence>
<dbReference type="InterPro" id="IPR011009">
    <property type="entry name" value="Kinase-like_dom_sf"/>
</dbReference>
<name>A0A1G4AS03_9PEZI</name>
<dbReference type="RefSeq" id="XP_022469111.1">
    <property type="nucleotide sequence ID" value="XM_022624407.1"/>
</dbReference>
<gene>
    <name evidence="3" type="ORF">CORC01_12789</name>
</gene>
<dbReference type="PROSITE" id="PS50011">
    <property type="entry name" value="PROTEIN_KINASE_DOM"/>
    <property type="match status" value="1"/>
</dbReference>
<dbReference type="Pfam" id="PF00069">
    <property type="entry name" value="Pkinase"/>
    <property type="match status" value="1"/>
</dbReference>
<keyword evidence="4" id="KW-1185">Reference proteome</keyword>
<dbReference type="SUPFAM" id="SSF56112">
    <property type="entry name" value="Protein kinase-like (PK-like)"/>
    <property type="match status" value="1"/>
</dbReference>
<feature type="region of interest" description="Disordered" evidence="1">
    <location>
        <begin position="689"/>
        <end position="715"/>
    </location>
</feature>
<dbReference type="OrthoDB" id="1046782at2759"/>
<evidence type="ECO:0000313" key="3">
    <source>
        <dbReference type="EMBL" id="OHE91939.1"/>
    </source>
</evidence>
<dbReference type="AlphaFoldDB" id="A0A1G4AS03"/>
<evidence type="ECO:0000259" key="2">
    <source>
        <dbReference type="PROSITE" id="PS50011"/>
    </source>
</evidence>
<feature type="compositionally biased region" description="Polar residues" evidence="1">
    <location>
        <begin position="51"/>
        <end position="69"/>
    </location>
</feature>
<accession>A0A1G4AS03</accession>
<feature type="region of interest" description="Disordered" evidence="1">
    <location>
        <begin position="51"/>
        <end position="70"/>
    </location>
</feature>
<feature type="region of interest" description="Disordered" evidence="1">
    <location>
        <begin position="793"/>
        <end position="839"/>
    </location>
</feature>
<feature type="compositionally biased region" description="Polar residues" evidence="1">
    <location>
        <begin position="797"/>
        <end position="807"/>
    </location>
</feature>
<dbReference type="PANTHER" id="PTHR24359:SF1">
    <property type="entry name" value="INHIBITOR OF NUCLEAR FACTOR KAPPA-B KINASE EPSILON SUBUNIT HOMOLOG 1-RELATED"/>
    <property type="match status" value="1"/>
</dbReference>
<organism evidence="3 4">
    <name type="scientific">Colletotrichum orchidophilum</name>
    <dbReference type="NCBI Taxonomy" id="1209926"/>
    <lineage>
        <taxon>Eukaryota</taxon>
        <taxon>Fungi</taxon>
        <taxon>Dikarya</taxon>
        <taxon>Ascomycota</taxon>
        <taxon>Pezizomycotina</taxon>
        <taxon>Sordariomycetes</taxon>
        <taxon>Hypocreomycetidae</taxon>
        <taxon>Glomerellales</taxon>
        <taxon>Glomerellaceae</taxon>
        <taxon>Colletotrichum</taxon>
    </lineage>
</organism>
<dbReference type="Gene3D" id="1.10.510.10">
    <property type="entry name" value="Transferase(Phosphotransferase) domain 1"/>
    <property type="match status" value="1"/>
</dbReference>
<dbReference type="GO" id="GO:0005524">
    <property type="term" value="F:ATP binding"/>
    <property type="evidence" value="ECO:0007669"/>
    <property type="project" value="InterPro"/>
</dbReference>
<protein>
    <submittedName>
        <fullName evidence="3">Protein kinase</fullName>
    </submittedName>
</protein>
<dbReference type="InterPro" id="IPR000719">
    <property type="entry name" value="Prot_kinase_dom"/>
</dbReference>
<dbReference type="EMBL" id="MJBS01000165">
    <property type="protein sequence ID" value="OHE91939.1"/>
    <property type="molecule type" value="Genomic_DNA"/>
</dbReference>
<dbReference type="PANTHER" id="PTHR24359">
    <property type="entry name" value="SERINE/THREONINE-PROTEIN KINASE SBK1"/>
    <property type="match status" value="1"/>
</dbReference>
<evidence type="ECO:0000256" key="1">
    <source>
        <dbReference type="SAM" id="MobiDB-lite"/>
    </source>
</evidence>
<dbReference type="GeneID" id="34565917"/>
<keyword evidence="3" id="KW-0808">Transferase</keyword>
<dbReference type="CDD" id="cd00180">
    <property type="entry name" value="PKc"/>
    <property type="match status" value="1"/>
</dbReference>
<dbReference type="Proteomes" id="UP000176998">
    <property type="component" value="Unassembled WGS sequence"/>
</dbReference>
<dbReference type="GO" id="GO:0004674">
    <property type="term" value="F:protein serine/threonine kinase activity"/>
    <property type="evidence" value="ECO:0007669"/>
    <property type="project" value="TreeGrafter"/>
</dbReference>
<feature type="domain" description="Protein kinase" evidence="2">
    <location>
        <begin position="311"/>
        <end position="643"/>
    </location>
</feature>
<dbReference type="SMART" id="SM00220">
    <property type="entry name" value="S_TKc"/>
    <property type="match status" value="1"/>
</dbReference>
<keyword evidence="3" id="KW-0418">Kinase</keyword>
<comment type="caution">
    <text evidence="3">The sequence shown here is derived from an EMBL/GenBank/DDBJ whole genome shotgun (WGS) entry which is preliminary data.</text>
</comment>
<sequence>MHTQNNSLDSNGSLKLEHAVPIVPPRVHIEIAAWKTDAAFSSSDHVTYPAESQHTLLSRPSPTASSNSKAALDIPDGVSAYTQNDRGYAAAVEAFNSSLPGSEELPKDSENDFKGIGSHFMNGVSNNIGATAVTSMSLEVSNCLSYYAGDENEQDWLPVTDLLRIFTRDSVLQALKEALADEAPLEYTLQAYAGKICPDPEDNRSVGSRSVFAILTHLGKVEEIRQFIDRDLTDDDLPFTKRPGAKDLIGRLYPKSLTDGELVCWDFGSQWHRSDWTAFNTYQKKMRSPFFLLEDSRNRIPHYDLEAGTVLPFIKDYGPKETTRYSQVRRVKIHPGHFKVYNDTKEKAPSFAVKQLLPEQDNSQHTRECNFREEVRALSKIVSHSSHDHVIRLLATWKQGDKWNMLFPWAESNLKEYWLNHDPPNTPKSLRWVAAQCRGLAEGLQKIHRSPSEHATDFGIHGDIKPENILLFVNEKYPDGILVISDFGFTRFHGRDTRSNKPAVGYSPTHRAPEVDLQHPISRSYDIWALGCVFLEFIAWYLTGTDGVKTDFVQLRVNDDVGGYPIKYDKFFNIRVTGDGKKEPEVKSSVRKWIDEVRNERPCSQYFKEFLSFILNDMLSVDPKGRAKCDKVATELRTLESSFAWNSTDYSEDPSALEAESLSPTRVALAKHEAQKHVPRSIPSMKYQEHNETWGPWSERCSNPSEGKSKKPGSMANITAVLPAKVEGHSEATRDEQTFGTGMIRTEASAADAERRQLILGSSRFDVQTQPQAPFPMTNGPSKTSPDIAARLETRSQPKTYPHSTTADSEETRATGVTAEVQKSPGDEWTGAIGPGPPPPHQVREGDSFMLKAMLNWCFPCSRP</sequence>
<reference evidence="3 4" key="1">
    <citation type="submission" date="2016-09" db="EMBL/GenBank/DDBJ databases">
        <authorList>
            <person name="Capua I."/>
            <person name="De Benedictis P."/>
            <person name="Joannis T."/>
            <person name="Lombin L.H."/>
            <person name="Cattoli G."/>
        </authorList>
    </citation>
    <scope>NUCLEOTIDE SEQUENCE [LARGE SCALE GENOMIC DNA]</scope>
    <source>
        <strain evidence="3 4">IMI 309357</strain>
    </source>
</reference>
<dbReference type="STRING" id="1209926.A0A1G4AS03"/>